<sequence>MLEILATPNYITASAANQMSLCSPVFHLISFPNANNKRGPTQTQAQKAFNPIHFHQSGPPQFSEAISTKFAMPPAPAVAAPSEDDKNQYERKLKDWGCRKNLNHEEWNFVLCRKRLREEIGRESHFTMYGVAKTQKKIKKEQTRYTISQLNDIHQQAVYANPKTPQGMTVQTPREATFRSPSPNPLRAQTPHSSRGDVALSPIPNNSSVRYYPAGVETFPQQGEPSPMNPAGPSAIQTYYLPTQTPEQSRGVEMFPSSPAAWLAYFEQPITLPEDVQIPSFEFSQELTAFSPSPSISGVADISQNTLLGEVSTLCVPPSRVISKEKLMPNLPFFQYLEFIRSQDTTSVMALLSDNREASEYQSYSRPFFDSGDTIFGSETTSWDSEFFAHSRFTVAPVPTKVLQDLYSALRGRPQIPRTLETTSEKLEDMLGNLMLEKEVGDLELMTRRLIGPSDVHSVMEFINLLIYFSSNSMIFLEKQASILQWVVNQKKAVIERMILVPLPSIKAFFQAMISTAMNLRDEFAGRYLLNADKQRVMYSGHRGYLLRLAVEINAIDLARQFLDEMARSHKNINEPLHLANDQGTILEACLVVARKVEMAVLLLEAGAKVGGHSIPDENSQRAMRAPMRNAISRGDLKLVQLFLH</sequence>
<proteinExistence type="predicted"/>
<dbReference type="Proteomes" id="UP000696280">
    <property type="component" value="Unassembled WGS sequence"/>
</dbReference>
<evidence type="ECO:0008006" key="4">
    <source>
        <dbReference type="Google" id="ProtNLM"/>
    </source>
</evidence>
<evidence type="ECO:0000313" key="2">
    <source>
        <dbReference type="EMBL" id="CAG8959568.1"/>
    </source>
</evidence>
<organism evidence="2 3">
    <name type="scientific">Hymenoscyphus fraxineus</name>
    <dbReference type="NCBI Taxonomy" id="746836"/>
    <lineage>
        <taxon>Eukaryota</taxon>
        <taxon>Fungi</taxon>
        <taxon>Dikarya</taxon>
        <taxon>Ascomycota</taxon>
        <taxon>Pezizomycotina</taxon>
        <taxon>Leotiomycetes</taxon>
        <taxon>Helotiales</taxon>
        <taxon>Helotiaceae</taxon>
        <taxon>Hymenoscyphus</taxon>
    </lineage>
</organism>
<feature type="compositionally biased region" description="Polar residues" evidence="1">
    <location>
        <begin position="163"/>
        <end position="174"/>
    </location>
</feature>
<protein>
    <recommendedName>
        <fullName evidence="4">Clr5 domain-containing protein</fullName>
    </recommendedName>
</protein>
<gene>
    <name evidence="2" type="ORF">HYFRA_00001469</name>
</gene>
<accession>A0A9N9L7M5</accession>
<feature type="region of interest" description="Disordered" evidence="1">
    <location>
        <begin position="163"/>
        <end position="204"/>
    </location>
</feature>
<name>A0A9N9L7M5_9HELO</name>
<keyword evidence="3" id="KW-1185">Reference proteome</keyword>
<comment type="caution">
    <text evidence="2">The sequence shown here is derived from an EMBL/GenBank/DDBJ whole genome shotgun (WGS) entry which is preliminary data.</text>
</comment>
<dbReference type="OrthoDB" id="539213at2759"/>
<evidence type="ECO:0000313" key="3">
    <source>
        <dbReference type="Proteomes" id="UP000696280"/>
    </source>
</evidence>
<reference evidence="2" key="1">
    <citation type="submission" date="2021-07" db="EMBL/GenBank/DDBJ databases">
        <authorList>
            <person name="Durling M."/>
        </authorList>
    </citation>
    <scope>NUCLEOTIDE SEQUENCE</scope>
</reference>
<evidence type="ECO:0000256" key="1">
    <source>
        <dbReference type="SAM" id="MobiDB-lite"/>
    </source>
</evidence>
<dbReference type="EMBL" id="CAJVRL010000092">
    <property type="protein sequence ID" value="CAG8959568.1"/>
    <property type="molecule type" value="Genomic_DNA"/>
</dbReference>
<dbReference type="AlphaFoldDB" id="A0A9N9L7M5"/>